<dbReference type="EMBL" id="MJAT01000001">
    <property type="protein sequence ID" value="OEH86727.1"/>
    <property type="molecule type" value="Genomic_DNA"/>
</dbReference>
<dbReference type="RefSeq" id="WP_069700604.1">
    <property type="nucleotide sequence ID" value="NZ_MJAT01000001.1"/>
</dbReference>
<gene>
    <name evidence="1" type="ORF">BHU72_00165</name>
</gene>
<name>A0A1E5L991_9FIRM</name>
<evidence type="ECO:0000313" key="1">
    <source>
        <dbReference type="EMBL" id="OEH86727.1"/>
    </source>
</evidence>
<reference evidence="1 2" key="1">
    <citation type="submission" date="2016-09" db="EMBL/GenBank/DDBJ databases">
        <title>Desulfuribacillus arsenicus sp. nov., an obligately anaerobic, dissimilatory arsenic- and antimonate-reducing bacterium isolated from anoxic sediments.</title>
        <authorList>
            <person name="Abin C.A."/>
            <person name="Hollibaugh J.T."/>
        </authorList>
    </citation>
    <scope>NUCLEOTIDE SEQUENCE [LARGE SCALE GENOMIC DNA]</scope>
    <source>
        <strain evidence="1 2">MLFW-2</strain>
    </source>
</reference>
<dbReference type="InterPro" id="IPR045527">
    <property type="entry name" value="DUF6470"/>
</dbReference>
<proteinExistence type="predicted"/>
<evidence type="ECO:0000313" key="2">
    <source>
        <dbReference type="Proteomes" id="UP000095255"/>
    </source>
</evidence>
<dbReference type="STRING" id="1390249.BHU72_00165"/>
<keyword evidence="2" id="KW-1185">Reference proteome</keyword>
<dbReference type="OrthoDB" id="2112831at2"/>
<dbReference type="Pfam" id="PF20074">
    <property type="entry name" value="DUF6470"/>
    <property type="match status" value="1"/>
</dbReference>
<comment type="caution">
    <text evidence="1">The sequence shown here is derived from an EMBL/GenBank/DDBJ whole genome shotgun (WGS) entry which is preliminary data.</text>
</comment>
<protein>
    <submittedName>
        <fullName evidence="1">Uncharacterized protein</fullName>
    </submittedName>
</protein>
<dbReference type="Proteomes" id="UP000095255">
    <property type="component" value="Unassembled WGS sequence"/>
</dbReference>
<dbReference type="AlphaFoldDB" id="A0A1E5L991"/>
<sequence>MNIPMIQITQQSAKLQTETEQGHFQMQQRPADIQIHQKPSNLNMHTEHAKIFIDQRQAFSEVGLKHIFSKIKEYADKGRSQALRGIARIAQDGDRMAAIHIQSNPFAEFARRDQTKRVDYNIKFAPSFGSVKFNYQPTKTHFNVEPHQINTDVNINMPARQYTPGKVKSYLVQKNQIHFDVAGTNVNTNF</sequence>
<organism evidence="1 2">
    <name type="scientific">Desulfuribacillus stibiiarsenatis</name>
    <dbReference type="NCBI Taxonomy" id="1390249"/>
    <lineage>
        <taxon>Bacteria</taxon>
        <taxon>Bacillati</taxon>
        <taxon>Bacillota</taxon>
        <taxon>Desulfuribacillia</taxon>
        <taxon>Desulfuribacillales</taxon>
        <taxon>Desulfuribacillaceae</taxon>
        <taxon>Desulfuribacillus</taxon>
    </lineage>
</organism>
<accession>A0A1E5L991</accession>